<proteinExistence type="predicted"/>
<dbReference type="Pfam" id="PF18652">
    <property type="entry name" value="Adhesin_P1_N"/>
    <property type="match status" value="1"/>
</dbReference>
<accession>A0A429X8I6</accession>
<evidence type="ECO:0000259" key="2">
    <source>
        <dbReference type="Pfam" id="PF18652"/>
    </source>
</evidence>
<dbReference type="InterPro" id="IPR041324">
    <property type="entry name" value="AgI/II_N"/>
</dbReference>
<reference evidence="3 4" key="1">
    <citation type="submission" date="2018-12" db="EMBL/GenBank/DDBJ databases">
        <authorList>
            <person name="Sun L."/>
            <person name="Chen Z."/>
        </authorList>
    </citation>
    <scope>NUCLEOTIDE SEQUENCE [LARGE SCALE GENOMIC DNA]</scope>
    <source>
        <strain evidence="3 4">LMG 29736</strain>
    </source>
</reference>
<gene>
    <name evidence="3" type="ORF">D5F11_009990</name>
</gene>
<organism evidence="3 4">
    <name type="scientific">Siminovitchia terrae</name>
    <name type="common">Bacillus terrae</name>
    <dbReference type="NCBI Taxonomy" id="1914933"/>
    <lineage>
        <taxon>Bacteria</taxon>
        <taxon>Bacillati</taxon>
        <taxon>Bacillota</taxon>
        <taxon>Bacilli</taxon>
        <taxon>Bacillales</taxon>
        <taxon>Bacillaceae</taxon>
        <taxon>Siminovitchia</taxon>
    </lineage>
</organism>
<evidence type="ECO:0000313" key="4">
    <source>
        <dbReference type="Proteomes" id="UP000287296"/>
    </source>
</evidence>
<name>A0A429X8I6_SIMTE</name>
<evidence type="ECO:0000313" key="3">
    <source>
        <dbReference type="EMBL" id="RST59737.1"/>
    </source>
</evidence>
<dbReference type="OrthoDB" id="1849839at2"/>
<feature type="chain" id="PRO_5019119814" description="Antigen I/II N-terminal domain-containing protein" evidence="1">
    <location>
        <begin position="21"/>
        <end position="204"/>
    </location>
</feature>
<keyword evidence="1" id="KW-0732">Signal</keyword>
<comment type="caution">
    <text evidence="3">The sequence shown here is derived from an EMBL/GenBank/DDBJ whole genome shotgun (WGS) entry which is preliminary data.</text>
</comment>
<dbReference type="Proteomes" id="UP000287296">
    <property type="component" value="Unassembled WGS sequence"/>
</dbReference>
<feature type="domain" description="Antigen I/II N-terminal" evidence="2">
    <location>
        <begin position="57"/>
        <end position="127"/>
    </location>
</feature>
<dbReference type="AlphaFoldDB" id="A0A429X8I6"/>
<dbReference type="PROSITE" id="PS51257">
    <property type="entry name" value="PROKAR_LIPOPROTEIN"/>
    <property type="match status" value="1"/>
</dbReference>
<evidence type="ECO:0000256" key="1">
    <source>
        <dbReference type="SAM" id="SignalP"/>
    </source>
</evidence>
<feature type="signal peptide" evidence="1">
    <location>
        <begin position="1"/>
        <end position="20"/>
    </location>
</feature>
<dbReference type="RefSeq" id="WP_126646550.1">
    <property type="nucleotide sequence ID" value="NZ_QYTW02000008.1"/>
</dbReference>
<sequence>MKKLIMLITLALLLMVTACGKDMSSNENVEKEEKEQGVEVDKGLLNVEVTLPKGFFEEANVDEMIAQAKEGGVKEVIKNEDGSITYKMSKSDYKEMMKEIDKTALEYIDEIKSGEDFPSIKEVIHNKSFSEFTLSVDQEAFENGFDGFAALGLGMTGLYHQVFAGTPGEKAKVTITLKNVDNGEVFNTLVYPDDLEEEEGQEQN</sequence>
<protein>
    <recommendedName>
        <fullName evidence="2">Antigen I/II N-terminal domain-containing protein</fullName>
    </recommendedName>
</protein>
<dbReference type="EMBL" id="QYTW02000008">
    <property type="protein sequence ID" value="RST59737.1"/>
    <property type="molecule type" value="Genomic_DNA"/>
</dbReference>